<evidence type="ECO:0000259" key="2">
    <source>
        <dbReference type="Pfam" id="PF03551"/>
    </source>
</evidence>
<dbReference type="RefSeq" id="WP_141920708.1">
    <property type="nucleotide sequence ID" value="NZ_VFOF01000004.1"/>
</dbReference>
<proteinExistence type="predicted"/>
<dbReference type="AlphaFoldDB" id="A0A542VUK3"/>
<evidence type="ECO:0000313" key="4">
    <source>
        <dbReference type="Proteomes" id="UP000316887"/>
    </source>
</evidence>
<dbReference type="PANTHER" id="PTHR43252:SF7">
    <property type="entry name" value="TRANSCRIPTIONAL REGULATOR YQJI"/>
    <property type="match status" value="1"/>
</dbReference>
<dbReference type="OrthoDB" id="9814826at2"/>
<feature type="domain" description="Transcription regulator PadR N-terminal" evidence="2">
    <location>
        <begin position="87"/>
        <end position="155"/>
    </location>
</feature>
<feature type="region of interest" description="Disordered" evidence="1">
    <location>
        <begin position="40"/>
        <end position="64"/>
    </location>
</feature>
<feature type="region of interest" description="Disordered" evidence="1">
    <location>
        <begin position="1"/>
        <end position="23"/>
    </location>
</feature>
<dbReference type="Proteomes" id="UP000316887">
    <property type="component" value="Unassembled WGS sequence"/>
</dbReference>
<feature type="compositionally biased region" description="Basic residues" evidence="1">
    <location>
        <begin position="51"/>
        <end position="64"/>
    </location>
</feature>
<dbReference type="InterPro" id="IPR005149">
    <property type="entry name" value="Tscrpt_reg_PadR_N"/>
</dbReference>
<dbReference type="Gene3D" id="1.10.10.10">
    <property type="entry name" value="Winged helix-like DNA-binding domain superfamily/Winged helix DNA-binding domain"/>
    <property type="match status" value="1"/>
</dbReference>
<organism evidence="3 4">
    <name type="scientific">Zymomonas mobilis</name>
    <dbReference type="NCBI Taxonomy" id="542"/>
    <lineage>
        <taxon>Bacteria</taxon>
        <taxon>Pseudomonadati</taxon>
        <taxon>Pseudomonadota</taxon>
        <taxon>Alphaproteobacteria</taxon>
        <taxon>Sphingomonadales</taxon>
        <taxon>Zymomonadaceae</taxon>
        <taxon>Zymomonas</taxon>
    </lineage>
</organism>
<dbReference type="EMBL" id="VFOF01000004">
    <property type="protein sequence ID" value="TQL14997.1"/>
    <property type="molecule type" value="Genomic_DNA"/>
</dbReference>
<evidence type="ECO:0000313" key="3">
    <source>
        <dbReference type="EMBL" id="TQL14997.1"/>
    </source>
</evidence>
<comment type="caution">
    <text evidence="3">The sequence shown here is derived from an EMBL/GenBank/DDBJ whole genome shotgun (WGS) entry which is preliminary data.</text>
</comment>
<dbReference type="SUPFAM" id="SSF46785">
    <property type="entry name" value="Winged helix' DNA-binding domain"/>
    <property type="match status" value="1"/>
</dbReference>
<dbReference type="PANTHER" id="PTHR43252">
    <property type="entry name" value="TRANSCRIPTIONAL REGULATOR YQJI"/>
    <property type="match status" value="1"/>
</dbReference>
<dbReference type="InterPro" id="IPR036388">
    <property type="entry name" value="WH-like_DNA-bd_sf"/>
</dbReference>
<reference evidence="3 4" key="1">
    <citation type="submission" date="2019-06" db="EMBL/GenBank/DDBJ databases">
        <title>Genome sequencing of Zymomonas mobilis strains for genetic engineering and biofuel applications.</title>
        <authorList>
            <person name="Teravest M."/>
        </authorList>
    </citation>
    <scope>NUCLEOTIDE SEQUENCE [LARGE SCALE GENOMIC DNA]</scope>
    <source>
        <strain evidence="3 4">AN0101</strain>
    </source>
</reference>
<sequence>MKTHSKNSHSFHHSPHAEDSVIKKQDRLDHFKKPFSGEGSYACGRHEHPFGRGRGHSHGGGFKRHFGGGNNFPVGRKLSSNELQLILLALLEEKSAHGYDLIRQLEALSDGFYVPSPGMVYPALTYLSEVGHTDIEQEGSRKLYRLTDLGKEYLNSQRQQANDILEALETVGHKMANIREAFSDKADDETLSDATRQAHHRLRSVLKAKRHSSSDVLQKIISVLNKATAEISDIS</sequence>
<gene>
    <name evidence="3" type="ORF">FBY58_1810</name>
</gene>
<dbReference type="GO" id="GO:0003677">
    <property type="term" value="F:DNA binding"/>
    <property type="evidence" value="ECO:0007669"/>
    <property type="project" value="UniProtKB-KW"/>
</dbReference>
<accession>A0A542VUK3</accession>
<name>A0A542VUK3_ZYMMB</name>
<dbReference type="Pfam" id="PF03551">
    <property type="entry name" value="PadR"/>
    <property type="match status" value="1"/>
</dbReference>
<feature type="compositionally biased region" description="Basic residues" evidence="1">
    <location>
        <begin position="1"/>
        <end position="14"/>
    </location>
</feature>
<evidence type="ECO:0000256" key="1">
    <source>
        <dbReference type="SAM" id="MobiDB-lite"/>
    </source>
</evidence>
<keyword evidence="3" id="KW-0238">DNA-binding</keyword>
<dbReference type="InterPro" id="IPR036390">
    <property type="entry name" value="WH_DNA-bd_sf"/>
</dbReference>
<protein>
    <submittedName>
        <fullName evidence="3">DNA-binding PadR family transcriptional regulator</fullName>
    </submittedName>
</protein>